<feature type="transmembrane region" description="Helical" evidence="1">
    <location>
        <begin position="151"/>
        <end position="172"/>
    </location>
</feature>
<comment type="caution">
    <text evidence="2">The sequence shown here is derived from an EMBL/GenBank/DDBJ whole genome shotgun (WGS) entry which is preliminary data.</text>
</comment>
<dbReference type="EMBL" id="WBMT01000012">
    <property type="protein sequence ID" value="KAB2346089.1"/>
    <property type="molecule type" value="Genomic_DNA"/>
</dbReference>
<feature type="transmembrane region" description="Helical" evidence="1">
    <location>
        <begin position="54"/>
        <end position="78"/>
    </location>
</feature>
<feature type="transmembrane region" description="Helical" evidence="1">
    <location>
        <begin position="193"/>
        <end position="213"/>
    </location>
</feature>
<protein>
    <submittedName>
        <fullName evidence="2">Uncharacterized protein</fullName>
    </submittedName>
</protein>
<feature type="transmembrane region" description="Helical" evidence="1">
    <location>
        <begin position="84"/>
        <end position="103"/>
    </location>
</feature>
<evidence type="ECO:0000256" key="1">
    <source>
        <dbReference type="SAM" id="Phobius"/>
    </source>
</evidence>
<dbReference type="OrthoDB" id="3455202at2"/>
<keyword evidence="1" id="KW-0812">Transmembrane</keyword>
<dbReference type="RefSeq" id="WP_151564232.1">
    <property type="nucleotide sequence ID" value="NZ_WBMT01000012.1"/>
</dbReference>
<keyword evidence="3" id="KW-1185">Reference proteome</keyword>
<gene>
    <name evidence="2" type="ORF">F8566_25660</name>
</gene>
<evidence type="ECO:0000313" key="3">
    <source>
        <dbReference type="Proteomes" id="UP000468735"/>
    </source>
</evidence>
<reference evidence="2 3" key="1">
    <citation type="submission" date="2019-09" db="EMBL/GenBank/DDBJ databases">
        <title>Actinomadura physcomitrii sp. nov., a novel actinomycete isolated from moss [Physcomitrium sphaericum (Ludw) Fuernr].</title>
        <authorList>
            <person name="Zhuang X."/>
            <person name="Liu C."/>
        </authorList>
    </citation>
    <scope>NUCLEOTIDE SEQUENCE [LARGE SCALE GENOMIC DNA]</scope>
    <source>
        <strain evidence="2 3">HMC1</strain>
    </source>
</reference>
<feature type="transmembrane region" description="Helical" evidence="1">
    <location>
        <begin position="115"/>
        <end position="139"/>
    </location>
</feature>
<feature type="transmembrane region" description="Helical" evidence="1">
    <location>
        <begin position="233"/>
        <end position="251"/>
    </location>
</feature>
<proteinExistence type="predicted"/>
<evidence type="ECO:0000313" key="2">
    <source>
        <dbReference type="EMBL" id="KAB2346089.1"/>
    </source>
</evidence>
<sequence>MTQDVPAPDVGRLVMIGAVLLCSIGTLGVVSNASAPLDKGGRAPGIADLFRINAGRISVAAAVAMALAAVLGLLALRWSVRRSWPWLLLAGVALTLPNEYAHLIAPYDLPPGGALYRTVSALTTGAAQLVLIGTLGAGIRLCHIGERGVGAALIGAGFGAQIFGASTDVWFARILILGPGGNFPSAGEALKQLVHDGMILAAIGGAFLLAMLHRNYGDRPELAGPDRDPGLRVTLAGSVAMVSLIPAALLADYRTYTITGSLVLLVTAIVCAAAAGVRATIGTAVATAALVGMSSPAAKLINVESLHPVRLWFWVALGVVTGGVAAYFSRRNHSAAIGCGTAAVLLPLMSERSTPGNALLLGLLVAGVTALIASIDVWADPSSPAVLGALVVPAVLGGHGLLTAKGDTGTRDRVTEPLENLWVYVALLLLAAASMAVLAFLETRARARPTSVPA</sequence>
<feature type="transmembrane region" description="Helical" evidence="1">
    <location>
        <begin position="422"/>
        <end position="441"/>
    </location>
</feature>
<name>A0A6H9YWI0_9ACTN</name>
<dbReference type="AlphaFoldDB" id="A0A6H9YWI0"/>
<keyword evidence="1" id="KW-1133">Transmembrane helix</keyword>
<feature type="transmembrane region" description="Helical" evidence="1">
    <location>
        <begin position="356"/>
        <end position="378"/>
    </location>
</feature>
<organism evidence="2 3">
    <name type="scientific">Actinomadura rudentiformis</name>
    <dbReference type="NCBI Taxonomy" id="359158"/>
    <lineage>
        <taxon>Bacteria</taxon>
        <taxon>Bacillati</taxon>
        <taxon>Actinomycetota</taxon>
        <taxon>Actinomycetes</taxon>
        <taxon>Streptosporangiales</taxon>
        <taxon>Thermomonosporaceae</taxon>
        <taxon>Actinomadura</taxon>
    </lineage>
</organism>
<accession>A0A6H9YWI0</accession>
<feature type="transmembrane region" description="Helical" evidence="1">
    <location>
        <begin position="263"/>
        <end position="291"/>
    </location>
</feature>
<feature type="transmembrane region" description="Helical" evidence="1">
    <location>
        <begin position="385"/>
        <end position="402"/>
    </location>
</feature>
<keyword evidence="1" id="KW-0472">Membrane</keyword>
<feature type="transmembrane region" description="Helical" evidence="1">
    <location>
        <begin position="12"/>
        <end position="33"/>
    </location>
</feature>
<dbReference type="Proteomes" id="UP000468735">
    <property type="component" value="Unassembled WGS sequence"/>
</dbReference>
<feature type="transmembrane region" description="Helical" evidence="1">
    <location>
        <begin position="311"/>
        <end position="328"/>
    </location>
</feature>